<feature type="domain" description="Ig-like" evidence="3">
    <location>
        <begin position="242"/>
        <end position="324"/>
    </location>
</feature>
<evidence type="ECO:0000313" key="5">
    <source>
        <dbReference type="Proteomes" id="UP000261540"/>
    </source>
</evidence>
<dbReference type="PANTHER" id="PTHR46484">
    <property type="entry name" value="SI:CH211-171H4.5-RELATED"/>
    <property type="match status" value="1"/>
</dbReference>
<reference evidence="4" key="2">
    <citation type="submission" date="2025-09" db="UniProtKB">
        <authorList>
            <consortium name="Ensembl"/>
        </authorList>
    </citation>
    <scope>IDENTIFICATION</scope>
</reference>
<dbReference type="Pfam" id="PF13895">
    <property type="entry name" value="Ig_2"/>
    <property type="match status" value="1"/>
</dbReference>
<keyword evidence="1" id="KW-0472">Membrane</keyword>
<evidence type="ECO:0000256" key="2">
    <source>
        <dbReference type="SAM" id="SignalP"/>
    </source>
</evidence>
<dbReference type="InterPro" id="IPR003599">
    <property type="entry name" value="Ig_sub"/>
</dbReference>
<dbReference type="AlphaFoldDB" id="A0A3B3SLF9"/>
<dbReference type="KEGG" id="pki:111850891"/>
<evidence type="ECO:0000259" key="3">
    <source>
        <dbReference type="PROSITE" id="PS50835"/>
    </source>
</evidence>
<evidence type="ECO:0000313" key="4">
    <source>
        <dbReference type="Ensembl" id="ENSPKIP00000031594.1"/>
    </source>
</evidence>
<dbReference type="PROSITE" id="PS50835">
    <property type="entry name" value="IG_LIKE"/>
    <property type="match status" value="2"/>
</dbReference>
<dbReference type="Proteomes" id="UP000261540">
    <property type="component" value="Unplaced"/>
</dbReference>
<dbReference type="GeneTree" id="ENSGT01150000286924"/>
<dbReference type="InterPro" id="IPR013783">
    <property type="entry name" value="Ig-like_fold"/>
</dbReference>
<dbReference type="Gene3D" id="2.60.40.10">
    <property type="entry name" value="Immunoglobulins"/>
    <property type="match status" value="3"/>
</dbReference>
<keyword evidence="5" id="KW-1185">Reference proteome</keyword>
<dbReference type="SMART" id="SM00409">
    <property type="entry name" value="IG"/>
    <property type="match status" value="2"/>
</dbReference>
<dbReference type="STRING" id="1676925.ENSPKIP00000031594"/>
<evidence type="ECO:0000256" key="1">
    <source>
        <dbReference type="SAM" id="Phobius"/>
    </source>
</evidence>
<dbReference type="PANTHER" id="PTHR46484:SF8">
    <property type="entry name" value="B-CELL RECEPTOR CD22-LIKE-RELATED"/>
    <property type="match status" value="1"/>
</dbReference>
<dbReference type="OrthoDB" id="6250964at2759"/>
<accession>A0A3B3SLF9</accession>
<dbReference type="SUPFAM" id="SSF48726">
    <property type="entry name" value="Immunoglobulin"/>
    <property type="match status" value="2"/>
</dbReference>
<protein>
    <submittedName>
        <fullName evidence="4">Myelin-associated glycoprotein-like</fullName>
    </submittedName>
</protein>
<name>A0A3B3SLF9_9TELE</name>
<dbReference type="InterPro" id="IPR036179">
    <property type="entry name" value="Ig-like_dom_sf"/>
</dbReference>
<feature type="transmembrane region" description="Helical" evidence="1">
    <location>
        <begin position="340"/>
        <end position="363"/>
    </location>
</feature>
<keyword evidence="1" id="KW-1133">Transmembrane helix</keyword>
<organism evidence="4 5">
    <name type="scientific">Paramormyrops kingsleyae</name>
    <dbReference type="NCBI Taxonomy" id="1676925"/>
    <lineage>
        <taxon>Eukaryota</taxon>
        <taxon>Metazoa</taxon>
        <taxon>Chordata</taxon>
        <taxon>Craniata</taxon>
        <taxon>Vertebrata</taxon>
        <taxon>Euteleostomi</taxon>
        <taxon>Actinopterygii</taxon>
        <taxon>Neopterygii</taxon>
        <taxon>Teleostei</taxon>
        <taxon>Osteoglossocephala</taxon>
        <taxon>Osteoglossomorpha</taxon>
        <taxon>Osteoglossiformes</taxon>
        <taxon>Mormyridae</taxon>
        <taxon>Paramormyrops</taxon>
    </lineage>
</organism>
<feature type="signal peptide" evidence="2">
    <location>
        <begin position="1"/>
        <end position="19"/>
    </location>
</feature>
<keyword evidence="2" id="KW-0732">Signal</keyword>
<proteinExistence type="predicted"/>
<dbReference type="InterPro" id="IPR007110">
    <property type="entry name" value="Ig-like_dom"/>
</dbReference>
<dbReference type="Ensembl" id="ENSPKIT00000012443.1">
    <property type="protein sequence ID" value="ENSPKIP00000031594.1"/>
    <property type="gene ID" value="ENSPKIG00000012013.1"/>
</dbReference>
<sequence>MGGNLRLLLLSFLLSGVRCAEWSLWVPTHLDALEDSCLLIPCGFDLPDNYLGQLSKPAGGVWRKGSPWFTGSVDVFTSSRSRNLLHGEIIGDLLQKNCTTILDGLHQNYTDKYYFRIESGFLMTFPTETLIQITDTPPKPRLSPVSVAAVMEGTLLNLSCTAPAPCPRLPPDLIWTPLLGDARGALVTNEDGTLTATSSLEFSASHLHHGLTISCTAAYARQTNGSHSATTRSPPLTVFYSPRNTNATISAPDPLTEGDLVTLVCTSDGNPPVESYAWFCQHGDGAERLGFGQDFAFNVTPAHTGLYLCQAQNAHGSQNSSVIQLWLKDLTFVGEETSTVGLWLAGLGGLLLVLLLLGLVLCLCRRSRDSSSSVDMKDQKVYVNMQNTVHSNAYLSSSDQSRWATDEEVYDNSIMFHLEKPNDFPDQSEDDIDNIYANSFAVDSLSTQCS</sequence>
<keyword evidence="1" id="KW-0812">Transmembrane</keyword>
<feature type="chain" id="PRO_5017460707" evidence="2">
    <location>
        <begin position="20"/>
        <end position="450"/>
    </location>
</feature>
<reference evidence="4" key="1">
    <citation type="submission" date="2025-08" db="UniProtKB">
        <authorList>
            <consortium name="Ensembl"/>
        </authorList>
    </citation>
    <scope>IDENTIFICATION</scope>
</reference>
<feature type="domain" description="Ig-like" evidence="3">
    <location>
        <begin position="138"/>
        <end position="237"/>
    </location>
</feature>